<sequence>MKSQLQFFDHESNKLSDCGEVLEIEVSSAGLNWQGVILEKGCSPHFYPNNVYTPYFYFALALDQELSWQVETPGGMQALKSAPGNIWINPPATPFTHDIAEPCYFIILAIEEDTLLAQSPFNLTGKSLQFLNNYNVEDDTIKGIIELFFLDAKAGGQNGSAFVSNLLSLLASHYIKHYSNYLDLAESKTTVSKFDASHIQKIDNYIENNLGTNVSIDELAQQVHCSKFHFLREFKKLMSVTPYQYLISKRLEAAKTMMTNGTTNIAEVAHATGFNDQAHFTRAFKTQFEQTPGQYLKQL</sequence>
<dbReference type="PROSITE" id="PS00041">
    <property type="entry name" value="HTH_ARAC_FAMILY_1"/>
    <property type="match status" value="1"/>
</dbReference>
<dbReference type="PROSITE" id="PS01124">
    <property type="entry name" value="HTH_ARAC_FAMILY_2"/>
    <property type="match status" value="1"/>
</dbReference>
<name>A0A1H9ZUA0_THASX</name>
<dbReference type="GO" id="GO:0043565">
    <property type="term" value="F:sequence-specific DNA binding"/>
    <property type="evidence" value="ECO:0007669"/>
    <property type="project" value="InterPro"/>
</dbReference>
<accession>A0A1H9ZUA0</accession>
<dbReference type="PANTHER" id="PTHR46796">
    <property type="entry name" value="HTH-TYPE TRANSCRIPTIONAL ACTIVATOR RHAS-RELATED"/>
    <property type="match status" value="1"/>
</dbReference>
<dbReference type="GO" id="GO:0003700">
    <property type="term" value="F:DNA-binding transcription factor activity"/>
    <property type="evidence" value="ECO:0007669"/>
    <property type="project" value="InterPro"/>
</dbReference>
<protein>
    <submittedName>
        <fullName evidence="5">AraC family transcriptional regulator</fullName>
    </submittedName>
</protein>
<evidence type="ECO:0000259" key="4">
    <source>
        <dbReference type="PROSITE" id="PS01124"/>
    </source>
</evidence>
<gene>
    <name evidence="5" type="ORF">SAMN05660429_00592</name>
</gene>
<dbReference type="EMBL" id="FOHK01000002">
    <property type="protein sequence ID" value="SES85357.1"/>
    <property type="molecule type" value="Genomic_DNA"/>
</dbReference>
<dbReference type="InterPro" id="IPR020449">
    <property type="entry name" value="Tscrpt_reg_AraC-type_HTH"/>
</dbReference>
<dbReference type="RefSeq" id="WP_093327548.1">
    <property type="nucleotide sequence ID" value="NZ_AP027363.1"/>
</dbReference>
<dbReference type="Gene3D" id="1.10.10.60">
    <property type="entry name" value="Homeodomain-like"/>
    <property type="match status" value="2"/>
</dbReference>
<reference evidence="5 6" key="1">
    <citation type="submission" date="2016-10" db="EMBL/GenBank/DDBJ databases">
        <authorList>
            <person name="de Groot N.N."/>
        </authorList>
    </citation>
    <scope>NUCLEOTIDE SEQUENCE [LARGE SCALE GENOMIC DNA]</scope>
    <source>
        <strain evidence="5 6">DSM 19706</strain>
    </source>
</reference>
<dbReference type="AlphaFoldDB" id="A0A1H9ZUA0"/>
<keyword evidence="6" id="KW-1185">Reference proteome</keyword>
<dbReference type="Proteomes" id="UP000199308">
    <property type="component" value="Unassembled WGS sequence"/>
</dbReference>
<evidence type="ECO:0000313" key="6">
    <source>
        <dbReference type="Proteomes" id="UP000199308"/>
    </source>
</evidence>
<evidence type="ECO:0000256" key="2">
    <source>
        <dbReference type="ARBA" id="ARBA00023125"/>
    </source>
</evidence>
<keyword evidence="3" id="KW-0804">Transcription</keyword>
<proteinExistence type="predicted"/>
<feature type="domain" description="HTH araC/xylS-type" evidence="4">
    <location>
        <begin position="200"/>
        <end position="298"/>
    </location>
</feature>
<keyword evidence="2" id="KW-0238">DNA-binding</keyword>
<organism evidence="5 6">
    <name type="scientific">Thalassotalea agarivorans</name>
    <name type="common">Thalassomonas agarivorans</name>
    <dbReference type="NCBI Taxonomy" id="349064"/>
    <lineage>
        <taxon>Bacteria</taxon>
        <taxon>Pseudomonadati</taxon>
        <taxon>Pseudomonadota</taxon>
        <taxon>Gammaproteobacteria</taxon>
        <taxon>Alteromonadales</taxon>
        <taxon>Colwelliaceae</taxon>
        <taxon>Thalassotalea</taxon>
    </lineage>
</organism>
<dbReference type="SMART" id="SM00342">
    <property type="entry name" value="HTH_ARAC"/>
    <property type="match status" value="1"/>
</dbReference>
<dbReference type="InterPro" id="IPR009057">
    <property type="entry name" value="Homeodomain-like_sf"/>
</dbReference>
<dbReference type="STRING" id="349064.SAMN05660429_00592"/>
<keyword evidence="1" id="KW-0805">Transcription regulation</keyword>
<dbReference type="Pfam" id="PF12833">
    <property type="entry name" value="HTH_18"/>
    <property type="match status" value="1"/>
</dbReference>
<dbReference type="InterPro" id="IPR050204">
    <property type="entry name" value="AraC_XylS_family_regulators"/>
</dbReference>
<dbReference type="InterPro" id="IPR018060">
    <property type="entry name" value="HTH_AraC"/>
</dbReference>
<dbReference type="InterPro" id="IPR018062">
    <property type="entry name" value="HTH_AraC-typ_CS"/>
</dbReference>
<evidence type="ECO:0000256" key="1">
    <source>
        <dbReference type="ARBA" id="ARBA00023015"/>
    </source>
</evidence>
<dbReference type="PRINTS" id="PR00032">
    <property type="entry name" value="HTHARAC"/>
</dbReference>
<evidence type="ECO:0000256" key="3">
    <source>
        <dbReference type="ARBA" id="ARBA00023163"/>
    </source>
</evidence>
<evidence type="ECO:0000313" key="5">
    <source>
        <dbReference type="EMBL" id="SES85357.1"/>
    </source>
</evidence>
<dbReference type="OrthoDB" id="9809338at2"/>
<dbReference type="SUPFAM" id="SSF46689">
    <property type="entry name" value="Homeodomain-like"/>
    <property type="match status" value="2"/>
</dbReference>